<evidence type="ECO:0000313" key="1">
    <source>
        <dbReference type="EMBL" id="MBM7416798.1"/>
    </source>
</evidence>
<keyword evidence="2" id="KW-1185">Reference proteome</keyword>
<dbReference type="Pfam" id="PF03583">
    <property type="entry name" value="LIP"/>
    <property type="match status" value="1"/>
</dbReference>
<dbReference type="SUPFAM" id="SSF53474">
    <property type="entry name" value="alpha/beta-Hydrolases"/>
    <property type="match status" value="1"/>
</dbReference>
<comment type="caution">
    <text evidence="1">The sequence shown here is derived from an EMBL/GenBank/DDBJ whole genome shotgun (WGS) entry which is preliminary data.</text>
</comment>
<dbReference type="Gene3D" id="3.40.50.1820">
    <property type="entry name" value="alpha/beta hydrolase"/>
    <property type="match status" value="2"/>
</dbReference>
<proteinExistence type="predicted"/>
<dbReference type="Proteomes" id="UP000703038">
    <property type="component" value="Unassembled WGS sequence"/>
</dbReference>
<keyword evidence="1" id="KW-0378">Hydrolase</keyword>
<gene>
    <name evidence="1" type="ORF">JOE42_003531</name>
</gene>
<dbReference type="PANTHER" id="PTHR34853:SF1">
    <property type="entry name" value="LIPASE 5"/>
    <property type="match status" value="1"/>
</dbReference>
<dbReference type="EMBL" id="JAFBBK010000001">
    <property type="protein sequence ID" value="MBM7416798.1"/>
    <property type="molecule type" value="Genomic_DNA"/>
</dbReference>
<organism evidence="1 2">
    <name type="scientific">Rhodococcoides corynebacterioides</name>
    <dbReference type="NCBI Taxonomy" id="53972"/>
    <lineage>
        <taxon>Bacteria</taxon>
        <taxon>Bacillati</taxon>
        <taxon>Actinomycetota</taxon>
        <taxon>Actinomycetes</taxon>
        <taxon>Mycobacteriales</taxon>
        <taxon>Nocardiaceae</taxon>
        <taxon>Rhodococcoides</taxon>
    </lineage>
</organism>
<dbReference type="GO" id="GO:0016787">
    <property type="term" value="F:hydrolase activity"/>
    <property type="evidence" value="ECO:0007669"/>
    <property type="project" value="UniProtKB-KW"/>
</dbReference>
<dbReference type="InterPro" id="IPR029058">
    <property type="entry name" value="AB_hydrolase_fold"/>
</dbReference>
<evidence type="ECO:0000313" key="2">
    <source>
        <dbReference type="Proteomes" id="UP000703038"/>
    </source>
</evidence>
<dbReference type="PANTHER" id="PTHR34853">
    <property type="match status" value="1"/>
</dbReference>
<dbReference type="InterPro" id="IPR005152">
    <property type="entry name" value="Lipase_secreted"/>
</dbReference>
<reference evidence="1 2" key="1">
    <citation type="submission" date="2021-01" db="EMBL/GenBank/DDBJ databases">
        <title>Genomics of switchgrass bacterial isolates.</title>
        <authorList>
            <person name="Shade A."/>
        </authorList>
    </citation>
    <scope>NUCLEOTIDE SEQUENCE [LARGE SCALE GENOMIC DNA]</scope>
    <source>
        <strain evidence="1 2">PvP111</strain>
    </source>
</reference>
<accession>A0ABS2KXZ7</accession>
<protein>
    <submittedName>
        <fullName evidence="1">Alpha-beta hydrolase superfamily lysophospholipase</fullName>
    </submittedName>
</protein>
<sequence length="419" mass="44173">MRRTVVVLACVGAVVVLVVAAVVAVVITRSSTTSRDDARFQESIASFYESPDTTAAPGELIRIEPIDDLDVPGGTAYRMLYGTQRPDGSPAVSSGMLIVPTAPAPPGGRPVLAWSHGTLGFGDECTPSRRYRPTMDTLDFTNWLPSVMERGWVVAATDYTGLGTAGDTYYLIARSEAQDVLNSVRAARDHAPAQASSVYATFGHSQGGHASIGTAMFADYAPELRSVGAAAAAPAALLGPLFSEQWNTFVAWGIGPSVAVSWPVVYPDLPLEGVLGDAAMSRYRSLADGCITDELPELLLERAEGEQFFDSDPMQNPYWAAAAADQAIDLSRVDVPLFVVQSLADTVVLPNTTALLARTACAATAPESEVTWIGQVAHQDTAKVGGLPAIDWLQDRFDGIPAANSCSHPLPIAPADPTG</sequence>
<dbReference type="RefSeq" id="WP_204869522.1">
    <property type="nucleotide sequence ID" value="NZ_JAFBBK010000001.1"/>
</dbReference>
<name>A0ABS2KXZ7_9NOCA</name>
<dbReference type="PIRSF" id="PIRSF029171">
    <property type="entry name" value="Esterase_LipA"/>
    <property type="match status" value="1"/>
</dbReference>